<evidence type="ECO:0000256" key="3">
    <source>
        <dbReference type="ARBA" id="ARBA00022729"/>
    </source>
</evidence>
<dbReference type="GO" id="GO:0030203">
    <property type="term" value="P:glycosaminoglycan metabolic process"/>
    <property type="evidence" value="ECO:0007669"/>
    <property type="project" value="TreeGrafter"/>
</dbReference>
<dbReference type="GO" id="GO:0004563">
    <property type="term" value="F:beta-N-acetylhexosaminidase activity"/>
    <property type="evidence" value="ECO:0007669"/>
    <property type="project" value="UniProtKB-EC"/>
</dbReference>
<evidence type="ECO:0000256" key="2">
    <source>
        <dbReference type="ARBA" id="ARBA00006285"/>
    </source>
</evidence>
<dbReference type="GO" id="GO:0006689">
    <property type="term" value="P:ganglioside catabolic process"/>
    <property type="evidence" value="ECO:0007669"/>
    <property type="project" value="TreeGrafter"/>
</dbReference>
<protein>
    <recommendedName>
        <fullName evidence="12">Beta-hexosaminidase</fullName>
        <ecNumber evidence="12">3.2.1.52</ecNumber>
    </recommendedName>
</protein>
<dbReference type="GO" id="GO:0016020">
    <property type="term" value="C:membrane"/>
    <property type="evidence" value="ECO:0007669"/>
    <property type="project" value="TreeGrafter"/>
</dbReference>
<evidence type="ECO:0000259" key="17">
    <source>
        <dbReference type="Pfam" id="PF14845"/>
    </source>
</evidence>
<dbReference type="EMBL" id="OV696687">
    <property type="protein sequence ID" value="CAH1253024.1"/>
    <property type="molecule type" value="Genomic_DNA"/>
</dbReference>
<comment type="catalytic activity">
    <reaction evidence="1 12">
        <text>Hydrolysis of terminal non-reducing N-acetyl-D-hexosamine residues in N-acetyl-beta-D-hexosaminides.</text>
        <dbReference type="EC" id="3.2.1.52"/>
    </reaction>
</comment>
<dbReference type="Gene3D" id="3.20.20.80">
    <property type="entry name" value="Glycosidases"/>
    <property type="match status" value="1"/>
</dbReference>
<dbReference type="InterPro" id="IPR015883">
    <property type="entry name" value="Glyco_hydro_20_cat"/>
</dbReference>
<dbReference type="GO" id="GO:0005975">
    <property type="term" value="P:carbohydrate metabolic process"/>
    <property type="evidence" value="ECO:0007669"/>
    <property type="project" value="InterPro"/>
</dbReference>
<keyword evidence="5" id="KW-0325">Glycoprotein</keyword>
<organism evidence="18 19">
    <name type="scientific">Branchiostoma lanceolatum</name>
    <name type="common">Common lancelet</name>
    <name type="synonym">Amphioxus lanceolatum</name>
    <dbReference type="NCBI Taxonomy" id="7740"/>
    <lineage>
        <taxon>Eukaryota</taxon>
        <taxon>Metazoa</taxon>
        <taxon>Chordata</taxon>
        <taxon>Cephalochordata</taxon>
        <taxon>Leptocardii</taxon>
        <taxon>Amphioxiformes</taxon>
        <taxon>Branchiostomatidae</taxon>
        <taxon>Branchiostoma</taxon>
    </lineage>
</organism>
<evidence type="ECO:0000256" key="4">
    <source>
        <dbReference type="ARBA" id="ARBA00022801"/>
    </source>
</evidence>
<evidence type="ECO:0000256" key="6">
    <source>
        <dbReference type="ARBA" id="ARBA00023295"/>
    </source>
</evidence>
<evidence type="ECO:0000256" key="8">
    <source>
        <dbReference type="ARBA" id="ARBA00043767"/>
    </source>
</evidence>
<comment type="catalytic activity">
    <reaction evidence="10">
        <text>N-acetyl-beta-D-galactosaminyl-(1-&gt;4)-beta-D-3-sulfogalactosyl-(1-&gt;4)-beta-D-glucosyl-(1&lt;-&gt;1')-ceramide + H2O = a beta-D-3-sulfogalactosyl-(1-&gt;4)-beta-D-glucosyl-(1&lt;-&gt;1')-ceramide + N-acetyl-beta-D-galactosamine</text>
        <dbReference type="Rhea" id="RHEA:48276"/>
        <dbReference type="ChEBI" id="CHEBI:15377"/>
        <dbReference type="ChEBI" id="CHEBI:28497"/>
        <dbReference type="ChEBI" id="CHEBI:90163"/>
        <dbReference type="ChEBI" id="CHEBI:90164"/>
    </reaction>
    <physiologicalReaction direction="left-to-right" evidence="10">
        <dbReference type="Rhea" id="RHEA:48277"/>
    </physiologicalReaction>
</comment>
<sequence length="553" mass="62521">MTSTPAAHDPNKMAVLRRTQAVFSVLLVLFVSPLPCHNVPAYQKPVMVQQTGKVLPKPQMLTVSAEAYTLAMSGFKFTYGSSSQMCDIVDQAFRRYYDLIFVVDGVKKAPVVSKDMSELTELQIMVKEPCTGVYPSLESSENYTLTVAAPMGTLVADSAWGVLRGLETFSQLVYRTDDGMIIINKTTVDDFPRFAHRGILLDTSRHFIPIKYIKQNLDAMAYNKFNVFHWHIVDDPSFPYQSVAFPDLSAKGAFNPYTHLYTQEDVKDVIEYSRLRGIRVVPEFDTPGHTASWGAGLPGFLTPCYDGSAPNGKYYAANPMLNTTYDYMTKLLQEIKDVFPDKYVHLGGDEVSFNCWKSNPDITKFMEKMGFGTDYSKLEEYYIKNILDITTSVGRDYIVWQEVLDNGVQAKSTVGEVWFEHPTIQAVLERLTAKGYRVLLAAGWYLNHDVYNPGTDWSTFYKLDPRVFNGTQAQKDLVIGGEACMWGEYVDGTNLIARLWPRASAVAERLWSNKDVTSMADATVRMDEQRCRMVRRGLNAEPLHPGFCQFEYD</sequence>
<evidence type="ECO:0000259" key="16">
    <source>
        <dbReference type="Pfam" id="PF00728"/>
    </source>
</evidence>
<dbReference type="PANTHER" id="PTHR22600:SF21">
    <property type="entry name" value="BETA-HEXOSAMINIDASE A"/>
    <property type="match status" value="1"/>
</dbReference>
<dbReference type="EC" id="3.2.1.52" evidence="12"/>
<comment type="catalytic activity">
    <reaction evidence="8">
        <text>a ganglioside GM2 (d18:1(4E)) + H2O = a ganglioside GM3 (d18:1(4E)) + N-acetyl-beta-D-galactosamine</text>
        <dbReference type="Rhea" id="RHEA:47940"/>
        <dbReference type="ChEBI" id="CHEBI:15377"/>
        <dbReference type="ChEBI" id="CHEBI:28497"/>
        <dbReference type="ChEBI" id="CHEBI:60065"/>
        <dbReference type="ChEBI" id="CHEBI:71502"/>
    </reaction>
    <physiologicalReaction direction="left-to-right" evidence="8">
        <dbReference type="Rhea" id="RHEA:47941"/>
    </physiologicalReaction>
</comment>
<dbReference type="AlphaFoldDB" id="A0A8J9ZG37"/>
<dbReference type="Gene3D" id="3.30.379.10">
    <property type="entry name" value="Chitobiase/beta-hexosaminidase domain 2-like"/>
    <property type="match status" value="1"/>
</dbReference>
<dbReference type="OrthoDB" id="428480at2759"/>
<dbReference type="InterPro" id="IPR029019">
    <property type="entry name" value="HEX_eukaryotic_N"/>
</dbReference>
<keyword evidence="3 15" id="KW-0732">Signal</keyword>
<gene>
    <name evidence="18" type="primary">HEXA</name>
    <name evidence="18" type="ORF">BLAG_LOCUS12936</name>
</gene>
<evidence type="ECO:0000313" key="18">
    <source>
        <dbReference type="EMBL" id="CAH1253024.1"/>
    </source>
</evidence>
<dbReference type="SUPFAM" id="SSF55545">
    <property type="entry name" value="beta-N-acetylhexosaminidase-like domain"/>
    <property type="match status" value="1"/>
</dbReference>
<dbReference type="InterPro" id="IPR029018">
    <property type="entry name" value="Hex-like_dom2"/>
</dbReference>
<evidence type="ECO:0000256" key="13">
    <source>
        <dbReference type="PIRSR" id="PIRSR001093-1"/>
    </source>
</evidence>
<feature type="domain" description="Beta-hexosaminidase eukaryotic type N-terminal" evidence="17">
    <location>
        <begin position="54"/>
        <end position="172"/>
    </location>
</feature>
<name>A0A8J9ZG37_BRALA</name>
<keyword evidence="6 12" id="KW-0326">Glycosidase</keyword>
<feature type="disulfide bond" evidence="14">
    <location>
        <begin position="304"/>
        <end position="355"/>
    </location>
</feature>
<feature type="active site" description="Proton donor" evidence="13">
    <location>
        <position position="350"/>
    </location>
</feature>
<dbReference type="Proteomes" id="UP000838412">
    <property type="component" value="Chromosome 2"/>
</dbReference>
<keyword evidence="19" id="KW-1185">Reference proteome</keyword>
<evidence type="ECO:0000256" key="12">
    <source>
        <dbReference type="PIRNR" id="PIRNR001093"/>
    </source>
</evidence>
<feature type="disulfide bond" evidence="14">
    <location>
        <begin position="86"/>
        <end position="130"/>
    </location>
</feature>
<evidence type="ECO:0000313" key="19">
    <source>
        <dbReference type="Proteomes" id="UP000838412"/>
    </source>
</evidence>
<dbReference type="Pfam" id="PF14845">
    <property type="entry name" value="Glycohydro_20b2"/>
    <property type="match status" value="1"/>
</dbReference>
<dbReference type="PIRSF" id="PIRSF001093">
    <property type="entry name" value="B-hxosamndse_ab_euk"/>
    <property type="match status" value="1"/>
</dbReference>
<evidence type="ECO:0000256" key="5">
    <source>
        <dbReference type="ARBA" id="ARBA00023180"/>
    </source>
</evidence>
<proteinExistence type="inferred from homology"/>
<evidence type="ECO:0000256" key="7">
    <source>
        <dbReference type="ARBA" id="ARBA00023505"/>
    </source>
</evidence>
<feature type="signal peptide" evidence="15">
    <location>
        <begin position="1"/>
        <end position="36"/>
    </location>
</feature>
<keyword evidence="14" id="KW-1015">Disulfide bond</keyword>
<comment type="catalytic activity">
    <reaction evidence="9">
        <text>a ganglioside GM2 + H2O = a ganglioside GM3 + N-acetyl-beta-D-galactosamine</text>
        <dbReference type="Rhea" id="RHEA:47968"/>
        <dbReference type="ChEBI" id="CHEBI:15377"/>
        <dbReference type="ChEBI" id="CHEBI:28497"/>
        <dbReference type="ChEBI" id="CHEBI:79210"/>
        <dbReference type="ChEBI" id="CHEBI:79218"/>
    </reaction>
    <physiologicalReaction direction="left-to-right" evidence="9">
        <dbReference type="Rhea" id="RHEA:47969"/>
    </physiologicalReaction>
</comment>
<keyword evidence="4 12" id="KW-0378">Hydrolase</keyword>
<feature type="chain" id="PRO_5035429670" description="Beta-hexosaminidase" evidence="15">
    <location>
        <begin position="37"/>
        <end position="553"/>
    </location>
</feature>
<dbReference type="FunFam" id="3.20.20.80:FF:000063">
    <property type="entry name" value="Beta-hexosaminidase"/>
    <property type="match status" value="1"/>
</dbReference>
<accession>A0A8J9ZG37</accession>
<dbReference type="InterPro" id="IPR025705">
    <property type="entry name" value="Beta_hexosaminidase_sua/sub"/>
</dbReference>
<evidence type="ECO:0000256" key="14">
    <source>
        <dbReference type="PIRSR" id="PIRSR001093-2"/>
    </source>
</evidence>
<evidence type="ECO:0000256" key="1">
    <source>
        <dbReference type="ARBA" id="ARBA00001231"/>
    </source>
</evidence>
<dbReference type="Pfam" id="PF00728">
    <property type="entry name" value="Glyco_hydro_20"/>
    <property type="match status" value="1"/>
</dbReference>
<dbReference type="PANTHER" id="PTHR22600">
    <property type="entry name" value="BETA-HEXOSAMINIDASE"/>
    <property type="match status" value="1"/>
</dbReference>
<feature type="disulfide bond" evidence="14">
    <location>
        <begin position="531"/>
        <end position="548"/>
    </location>
</feature>
<dbReference type="InterPro" id="IPR017853">
    <property type="entry name" value="GH"/>
</dbReference>
<evidence type="ECO:0000256" key="9">
    <source>
        <dbReference type="ARBA" id="ARBA00043827"/>
    </source>
</evidence>
<dbReference type="PRINTS" id="PR00738">
    <property type="entry name" value="GLHYDRLASE20"/>
</dbReference>
<dbReference type="GO" id="GO:0005764">
    <property type="term" value="C:lysosome"/>
    <property type="evidence" value="ECO:0007669"/>
    <property type="project" value="TreeGrafter"/>
</dbReference>
<dbReference type="CDD" id="cd06562">
    <property type="entry name" value="GH20_HexA_HexB-like"/>
    <property type="match status" value="1"/>
</dbReference>
<comment type="catalytic activity">
    <reaction evidence="11">
        <text>N-acetyl-beta-D-6-sulfogalactosaminyl-(1-&gt;4)-alpha-L-iduronyl-(1-&gt;3)-N-acetyl-D-6-sulfogalactosamine + H2O = alpha-L-iduronyl-(1-&gt;3)-N-acetyl-D-6-sulfogalactosamine + N-acetyl-D-6-sulfogalactosamine</text>
        <dbReference type="Rhea" id="RHEA:64384"/>
        <dbReference type="ChEBI" id="CHEBI:15377"/>
        <dbReference type="ChEBI" id="CHEBI:152567"/>
        <dbReference type="ChEBI" id="CHEBI:152568"/>
        <dbReference type="ChEBI" id="CHEBI:153064"/>
    </reaction>
    <physiologicalReaction direction="left-to-right" evidence="11">
        <dbReference type="Rhea" id="RHEA:64385"/>
    </physiologicalReaction>
</comment>
<evidence type="ECO:0000256" key="11">
    <source>
        <dbReference type="ARBA" id="ARBA00049464"/>
    </source>
</evidence>
<dbReference type="SUPFAM" id="SSF51445">
    <property type="entry name" value="(Trans)glycosidases"/>
    <property type="match status" value="1"/>
</dbReference>
<feature type="domain" description="Glycoside hydrolase family 20 catalytic" evidence="16">
    <location>
        <begin position="194"/>
        <end position="513"/>
    </location>
</feature>
<evidence type="ECO:0000256" key="10">
    <source>
        <dbReference type="ARBA" id="ARBA00047301"/>
    </source>
</evidence>
<reference evidence="18" key="1">
    <citation type="submission" date="2022-01" db="EMBL/GenBank/DDBJ databases">
        <authorList>
            <person name="Braso-Vives M."/>
        </authorList>
    </citation>
    <scope>NUCLEOTIDE SEQUENCE</scope>
</reference>
<comment type="catalytic activity">
    <reaction evidence="7">
        <text>beta-D-GalNAc-(1-&gt;4)-alpha-L-IdoA-(1-&gt;3)-beta-D-GalNAc-4-sulfate-(1-&gt;4)-alpha-L-IdoA-(1-&gt;3)-D-GalNAc-4-sulfate + H2O = alpha-L-IdoA-(1-&gt;3)-beta-D-GalNAc-4-sulfate-(1-&gt;4)-alpha-L-IdoA-(1-&gt;3)-D-GalNAc-4-sulfate + N-acetyl-D-galactosamine</text>
        <dbReference type="Rhea" id="RHEA:64372"/>
        <dbReference type="ChEBI" id="CHEBI:15377"/>
        <dbReference type="ChEBI" id="CHEBI:28037"/>
        <dbReference type="ChEBI" id="CHEBI:152565"/>
        <dbReference type="ChEBI" id="CHEBI:152566"/>
    </reaction>
    <physiologicalReaction direction="left-to-right" evidence="7">
        <dbReference type="Rhea" id="RHEA:64373"/>
    </physiologicalReaction>
</comment>
<evidence type="ECO:0000256" key="15">
    <source>
        <dbReference type="SAM" id="SignalP"/>
    </source>
</evidence>
<comment type="similarity">
    <text evidence="2 12">Belongs to the glycosyl hydrolase 20 family.</text>
</comment>